<dbReference type="CDD" id="cd02440">
    <property type="entry name" value="AdoMet_MTases"/>
    <property type="match status" value="1"/>
</dbReference>
<evidence type="ECO:0000259" key="1">
    <source>
        <dbReference type="Pfam" id="PF08241"/>
    </source>
</evidence>
<dbReference type="Proteomes" id="UP000306628">
    <property type="component" value="Unassembled WGS sequence"/>
</dbReference>
<dbReference type="AlphaFoldDB" id="A0A5S4FWE1"/>
<dbReference type="InterPro" id="IPR013216">
    <property type="entry name" value="Methyltransf_11"/>
</dbReference>
<organism evidence="2 3">
    <name type="scientific">Nonomuraea zeae</name>
    <dbReference type="NCBI Taxonomy" id="1642303"/>
    <lineage>
        <taxon>Bacteria</taxon>
        <taxon>Bacillati</taxon>
        <taxon>Actinomycetota</taxon>
        <taxon>Actinomycetes</taxon>
        <taxon>Streptosporangiales</taxon>
        <taxon>Streptosporangiaceae</taxon>
        <taxon>Nonomuraea</taxon>
    </lineage>
</organism>
<evidence type="ECO:0000313" key="2">
    <source>
        <dbReference type="EMBL" id="TMR15280.1"/>
    </source>
</evidence>
<dbReference type="OrthoDB" id="5566900at2"/>
<feature type="domain" description="Methyltransferase type 11" evidence="1">
    <location>
        <begin position="66"/>
        <end position="160"/>
    </location>
</feature>
<proteinExistence type="predicted"/>
<dbReference type="Pfam" id="PF08241">
    <property type="entry name" value="Methyltransf_11"/>
    <property type="match status" value="1"/>
</dbReference>
<comment type="caution">
    <text evidence="2">The sequence shown here is derived from an EMBL/GenBank/DDBJ whole genome shotgun (WGS) entry which is preliminary data.</text>
</comment>
<keyword evidence="2" id="KW-0489">Methyltransferase</keyword>
<protein>
    <submittedName>
        <fullName evidence="2">Class I SAM-dependent methyltransferase</fullName>
    </submittedName>
</protein>
<accession>A0A5S4FWE1</accession>
<sequence>MRMGVSADLHSLAVAGKQRGGSFYDSPEVFERYLGHRHSGVSSPNHVMEEPALLDELGIVTGLRVLDLGCGDAAIGPLLLNAGCRSYLGLDGSAAMVEAGNRALAGMSGRAALLDMEDFAAPPSSFDLIVSRLAFHYVEDLAPVLAACRASLSPGGRIVFTVVHPVLTSHDPGGQGPRGNWVVDDYFRQGPRERSWLGSTVTWFHRTVEDYVAILASSGFVLTSLRECAPRADRFDGDADELARRRRVPLFLLLAGKCG</sequence>
<dbReference type="Gene3D" id="3.40.50.150">
    <property type="entry name" value="Vaccinia Virus protein VP39"/>
    <property type="match status" value="1"/>
</dbReference>
<dbReference type="SUPFAM" id="SSF53335">
    <property type="entry name" value="S-adenosyl-L-methionine-dependent methyltransferases"/>
    <property type="match status" value="1"/>
</dbReference>
<evidence type="ECO:0000313" key="3">
    <source>
        <dbReference type="Proteomes" id="UP000306628"/>
    </source>
</evidence>
<dbReference type="EMBL" id="VCKX01000396">
    <property type="protein sequence ID" value="TMR15280.1"/>
    <property type="molecule type" value="Genomic_DNA"/>
</dbReference>
<dbReference type="PANTHER" id="PTHR43861">
    <property type="entry name" value="TRANS-ACONITATE 2-METHYLTRANSFERASE-RELATED"/>
    <property type="match status" value="1"/>
</dbReference>
<reference evidence="2 3" key="1">
    <citation type="submission" date="2019-05" db="EMBL/GenBank/DDBJ databases">
        <title>Draft genome sequence of Nonomuraea zeae DSM 100528.</title>
        <authorList>
            <person name="Saricaoglu S."/>
            <person name="Isik K."/>
        </authorList>
    </citation>
    <scope>NUCLEOTIDE SEQUENCE [LARGE SCALE GENOMIC DNA]</scope>
    <source>
        <strain evidence="2 3">DSM 100528</strain>
    </source>
</reference>
<dbReference type="GO" id="GO:0008757">
    <property type="term" value="F:S-adenosylmethionine-dependent methyltransferase activity"/>
    <property type="evidence" value="ECO:0007669"/>
    <property type="project" value="InterPro"/>
</dbReference>
<dbReference type="InterPro" id="IPR029063">
    <property type="entry name" value="SAM-dependent_MTases_sf"/>
</dbReference>
<keyword evidence="3" id="KW-1185">Reference proteome</keyword>
<dbReference type="GO" id="GO:0032259">
    <property type="term" value="P:methylation"/>
    <property type="evidence" value="ECO:0007669"/>
    <property type="project" value="UniProtKB-KW"/>
</dbReference>
<keyword evidence="2" id="KW-0808">Transferase</keyword>
<gene>
    <name evidence="2" type="ORF">ETD85_56235</name>
</gene>
<name>A0A5S4FWE1_9ACTN</name>